<sequence precursor="true">MKTKAKAALISAAAVVGVAGGIWFSWCSGINYERRYKKLFDKTFKGDYKITVTESGFYTNKKTPIKLPVRYKVYDVEYKDKNDKERHFDLDSRYPYIYEPDHETLLEYIKNKNINADKDVAITLNNEIHLITLDDGFDDLLPKYFDDVERKYDTSIFADSDGYRVILLPIDNSFDYIDNYYNHNNDDKMQEFISPKTCPVLSDLDWRSAADIKTFSLDLSVIITDESKFGLMDEYTEKAEALCKEFADASDFGGNYKYLVRTIKEDGEGSKAIDSNALYVINGKKVDLDPDDNITYQKFKDMIVEKAGYDISDR</sequence>
<accession>E6UDF2</accession>
<dbReference type="RefSeq" id="WP_013498970.1">
    <property type="nucleotide sequence ID" value="NC_014833.1"/>
</dbReference>
<evidence type="ECO:0008006" key="3">
    <source>
        <dbReference type="Google" id="ProtNLM"/>
    </source>
</evidence>
<dbReference type="OrthoDB" id="1819788at2"/>
<dbReference type="EMBL" id="CP002403">
    <property type="protein sequence ID" value="ADU22835.1"/>
    <property type="molecule type" value="Genomic_DNA"/>
</dbReference>
<name>E6UDF2_RUMA7</name>
<organism evidence="1 2">
    <name type="scientific">Ruminococcus albus (strain ATCC 27210 / DSM 20455 / JCM 14654 / NCDO 2250 / 7)</name>
    <dbReference type="NCBI Taxonomy" id="697329"/>
    <lineage>
        <taxon>Bacteria</taxon>
        <taxon>Bacillati</taxon>
        <taxon>Bacillota</taxon>
        <taxon>Clostridia</taxon>
        <taxon>Eubacteriales</taxon>
        <taxon>Oscillospiraceae</taxon>
        <taxon>Ruminococcus</taxon>
    </lineage>
</organism>
<dbReference type="AlphaFoldDB" id="E6UDF2"/>
<dbReference type="Proteomes" id="UP000006919">
    <property type="component" value="Chromosome"/>
</dbReference>
<proteinExistence type="predicted"/>
<dbReference type="HOGENOM" id="CLU_885320_0_0_9"/>
<evidence type="ECO:0000313" key="1">
    <source>
        <dbReference type="EMBL" id="ADU22835.1"/>
    </source>
</evidence>
<dbReference type="STRING" id="697329.Rumal_2355"/>
<evidence type="ECO:0000313" key="2">
    <source>
        <dbReference type="Proteomes" id="UP000006919"/>
    </source>
</evidence>
<reference evidence="1 2" key="1">
    <citation type="journal article" date="2011" name="J. Bacteriol.">
        <title>Complete genome of the cellulolytic ruminal bacterium Ruminococcus albus 7.</title>
        <authorList>
            <person name="Suen G."/>
            <person name="Stevenson D.M."/>
            <person name="Bruce D.C."/>
            <person name="Chertkov O."/>
            <person name="Copeland A."/>
            <person name="Cheng J.F."/>
            <person name="Detter C."/>
            <person name="Detter J.C."/>
            <person name="Goodwin L.A."/>
            <person name="Han C.S."/>
            <person name="Hauser L.J."/>
            <person name="Ivanova N.N."/>
            <person name="Kyrpides N.C."/>
            <person name="Land M.L."/>
            <person name="Lapidus A."/>
            <person name="Lucas S."/>
            <person name="Ovchinnikova G."/>
            <person name="Pitluck S."/>
            <person name="Tapia R."/>
            <person name="Woyke T."/>
            <person name="Boyum J."/>
            <person name="Mead D."/>
            <person name="Weimer P.J."/>
        </authorList>
    </citation>
    <scope>NUCLEOTIDE SEQUENCE [LARGE SCALE GENOMIC DNA]</scope>
    <source>
        <strain evidence="2">ATCC 27210 / DSM 20455 / JCM 14654 / NCDO 2250 / 7</strain>
    </source>
</reference>
<dbReference type="KEGG" id="ral:Rumal_2355"/>
<protein>
    <recommendedName>
        <fullName evidence="3">DUF4825 domain-containing protein</fullName>
    </recommendedName>
</protein>
<gene>
    <name evidence="1" type="ordered locus">Rumal_2355</name>
</gene>